<evidence type="ECO:0000256" key="3">
    <source>
        <dbReference type="ARBA" id="ARBA00023274"/>
    </source>
</evidence>
<accession>A0A6B2LU26</accession>
<dbReference type="PANTHER" id="PTHR10369">
    <property type="entry name" value="60S RIBOSOMAL PROTEIN L36A/L44"/>
    <property type="match status" value="1"/>
</dbReference>
<dbReference type="AlphaFoldDB" id="A0A6B2LU26"/>
<dbReference type="GO" id="GO:0006412">
    <property type="term" value="P:translation"/>
    <property type="evidence" value="ECO:0007669"/>
    <property type="project" value="InterPro"/>
</dbReference>
<dbReference type="GO" id="GO:1990904">
    <property type="term" value="C:ribonucleoprotein complex"/>
    <property type="evidence" value="ECO:0007669"/>
    <property type="project" value="UniProtKB-KW"/>
</dbReference>
<dbReference type="HAMAP" id="MF_01476">
    <property type="entry name" value="Ribosomal_L44e"/>
    <property type="match status" value="1"/>
</dbReference>
<evidence type="ECO:0000256" key="1">
    <source>
        <dbReference type="ARBA" id="ARBA00009364"/>
    </source>
</evidence>
<dbReference type="InterPro" id="IPR053708">
    <property type="entry name" value="Ribosomal_LSU_eL42"/>
</dbReference>
<organism evidence="4">
    <name type="scientific">Arcella intermedia</name>
    <dbReference type="NCBI Taxonomy" id="1963864"/>
    <lineage>
        <taxon>Eukaryota</taxon>
        <taxon>Amoebozoa</taxon>
        <taxon>Tubulinea</taxon>
        <taxon>Elardia</taxon>
        <taxon>Arcellinida</taxon>
        <taxon>Sphaerothecina</taxon>
        <taxon>Arcellidae</taxon>
        <taxon>Arcella</taxon>
    </lineage>
</organism>
<keyword evidence="2" id="KW-0689">Ribosomal protein</keyword>
<name>A0A6B2LU26_9EUKA</name>
<dbReference type="SUPFAM" id="SSF57829">
    <property type="entry name" value="Zn-binding ribosomal proteins"/>
    <property type="match status" value="1"/>
</dbReference>
<dbReference type="Pfam" id="PF00935">
    <property type="entry name" value="Ribosomal_L44"/>
    <property type="match status" value="1"/>
</dbReference>
<sequence length="101" mass="12093">MVRIPKQRRTLCPRCKTHQPHRTSIYKSGARRATALGQRRYQIKQKSYGGQTRPIFRKKAKTTKKLVLLYTCLTCQRRHQQPFKRARIVELTDEKKQIVWN</sequence>
<dbReference type="FunFam" id="3.10.450.80:FF:000001">
    <property type="entry name" value="60S ribosomal protein L44"/>
    <property type="match status" value="1"/>
</dbReference>
<keyword evidence="3" id="KW-0687">Ribonucleoprotein</keyword>
<dbReference type="InterPro" id="IPR011332">
    <property type="entry name" value="Ribosomal_zn-bd"/>
</dbReference>
<dbReference type="GO" id="GO:0003735">
    <property type="term" value="F:structural constituent of ribosome"/>
    <property type="evidence" value="ECO:0007669"/>
    <property type="project" value="InterPro"/>
</dbReference>
<dbReference type="EMBL" id="GIBP01011466">
    <property type="protein sequence ID" value="NDV40435.1"/>
    <property type="molecule type" value="Transcribed_RNA"/>
</dbReference>
<evidence type="ECO:0008006" key="5">
    <source>
        <dbReference type="Google" id="ProtNLM"/>
    </source>
</evidence>
<dbReference type="GO" id="GO:0005840">
    <property type="term" value="C:ribosome"/>
    <property type="evidence" value="ECO:0007669"/>
    <property type="project" value="UniProtKB-KW"/>
</dbReference>
<protein>
    <recommendedName>
        <fullName evidence="5">60S ribosomal protein L44</fullName>
    </recommendedName>
</protein>
<dbReference type="InterPro" id="IPR000552">
    <property type="entry name" value="Ribosomal_eL44"/>
</dbReference>
<reference evidence="4" key="1">
    <citation type="journal article" date="2020" name="J. Eukaryot. Microbiol.">
        <title>De novo Sequencing, Assembly and Annotation of the Transcriptome for the Free-Living Testate Amoeba Arcella intermedia.</title>
        <authorList>
            <person name="Ribeiro G.M."/>
            <person name="Porfirio-Sousa A.L."/>
            <person name="Maurer-Alcala X.X."/>
            <person name="Katz L.A."/>
            <person name="Lahr D.J.G."/>
        </authorList>
    </citation>
    <scope>NUCLEOTIDE SEQUENCE</scope>
</reference>
<evidence type="ECO:0000256" key="2">
    <source>
        <dbReference type="ARBA" id="ARBA00022980"/>
    </source>
</evidence>
<dbReference type="Gene3D" id="3.10.450.80">
    <property type="match status" value="1"/>
</dbReference>
<evidence type="ECO:0000313" key="4">
    <source>
        <dbReference type="EMBL" id="NDV40435.1"/>
    </source>
</evidence>
<proteinExistence type="inferred from homology"/>
<comment type="similarity">
    <text evidence="1">Belongs to the eukaryotic ribosomal protein eL42 family.</text>
</comment>